<dbReference type="EMBL" id="GBXM01095763">
    <property type="protein sequence ID" value="JAH12814.1"/>
    <property type="molecule type" value="Transcribed_RNA"/>
</dbReference>
<dbReference type="AlphaFoldDB" id="A0A0E9Q7V6"/>
<evidence type="ECO:0000313" key="1">
    <source>
        <dbReference type="EMBL" id="JAH12814.1"/>
    </source>
</evidence>
<name>A0A0E9Q7V6_ANGAN</name>
<sequence length="31" mass="3646">MACFQKQDQVKNLVYGWTVNCCNVITRRPMV</sequence>
<organism evidence="1">
    <name type="scientific">Anguilla anguilla</name>
    <name type="common">European freshwater eel</name>
    <name type="synonym">Muraena anguilla</name>
    <dbReference type="NCBI Taxonomy" id="7936"/>
    <lineage>
        <taxon>Eukaryota</taxon>
        <taxon>Metazoa</taxon>
        <taxon>Chordata</taxon>
        <taxon>Craniata</taxon>
        <taxon>Vertebrata</taxon>
        <taxon>Euteleostomi</taxon>
        <taxon>Actinopterygii</taxon>
        <taxon>Neopterygii</taxon>
        <taxon>Teleostei</taxon>
        <taxon>Anguilliformes</taxon>
        <taxon>Anguillidae</taxon>
        <taxon>Anguilla</taxon>
    </lineage>
</organism>
<reference evidence="1" key="2">
    <citation type="journal article" date="2015" name="Fish Shellfish Immunol.">
        <title>Early steps in the European eel (Anguilla anguilla)-Vibrio vulnificus interaction in the gills: Role of the RtxA13 toxin.</title>
        <authorList>
            <person name="Callol A."/>
            <person name="Pajuelo D."/>
            <person name="Ebbesson L."/>
            <person name="Teles M."/>
            <person name="MacKenzie S."/>
            <person name="Amaro C."/>
        </authorList>
    </citation>
    <scope>NUCLEOTIDE SEQUENCE</scope>
</reference>
<proteinExistence type="predicted"/>
<protein>
    <submittedName>
        <fullName evidence="1">Uncharacterized protein</fullName>
    </submittedName>
</protein>
<reference evidence="1" key="1">
    <citation type="submission" date="2014-11" db="EMBL/GenBank/DDBJ databases">
        <authorList>
            <person name="Amaro Gonzalez C."/>
        </authorList>
    </citation>
    <scope>NUCLEOTIDE SEQUENCE</scope>
</reference>
<accession>A0A0E9Q7V6</accession>